<reference evidence="2 3" key="1">
    <citation type="submission" date="2024-06" db="EMBL/GenBank/DDBJ databases">
        <title>A chromosome level genome sequence of Diviner's sage (Salvia divinorum).</title>
        <authorList>
            <person name="Ford S.A."/>
            <person name="Ro D.-K."/>
            <person name="Ness R.W."/>
            <person name="Phillips M.A."/>
        </authorList>
    </citation>
    <scope>NUCLEOTIDE SEQUENCE [LARGE SCALE GENOMIC DNA]</scope>
    <source>
        <strain evidence="2">SAF-2024a</strain>
        <tissue evidence="2">Leaf</tissue>
    </source>
</reference>
<dbReference type="Pfam" id="PF02519">
    <property type="entry name" value="Auxin_inducible"/>
    <property type="match status" value="1"/>
</dbReference>
<comment type="caution">
    <text evidence="2">The sequence shown here is derived from an EMBL/GenBank/DDBJ whole genome shotgun (WGS) entry which is preliminary data.</text>
</comment>
<organism evidence="2 3">
    <name type="scientific">Salvia divinorum</name>
    <name type="common">Maria pastora</name>
    <name type="synonym">Diviner's sage</name>
    <dbReference type="NCBI Taxonomy" id="28513"/>
    <lineage>
        <taxon>Eukaryota</taxon>
        <taxon>Viridiplantae</taxon>
        <taxon>Streptophyta</taxon>
        <taxon>Embryophyta</taxon>
        <taxon>Tracheophyta</taxon>
        <taxon>Spermatophyta</taxon>
        <taxon>Magnoliopsida</taxon>
        <taxon>eudicotyledons</taxon>
        <taxon>Gunneridae</taxon>
        <taxon>Pentapetalae</taxon>
        <taxon>asterids</taxon>
        <taxon>lamiids</taxon>
        <taxon>Lamiales</taxon>
        <taxon>Lamiaceae</taxon>
        <taxon>Nepetoideae</taxon>
        <taxon>Mentheae</taxon>
        <taxon>Salviinae</taxon>
        <taxon>Salvia</taxon>
        <taxon>Salvia subgen. Calosphace</taxon>
    </lineage>
</organism>
<comment type="similarity">
    <text evidence="1">Belongs to the ARG7 family.</text>
</comment>
<name>A0ABD1IHH8_SALDI</name>
<dbReference type="AlphaFoldDB" id="A0ABD1IHH8"/>
<dbReference type="Proteomes" id="UP001567538">
    <property type="component" value="Unassembled WGS sequence"/>
</dbReference>
<dbReference type="EMBL" id="JBEAFC010000002">
    <property type="protein sequence ID" value="KAL1568155.1"/>
    <property type="molecule type" value="Genomic_DNA"/>
</dbReference>
<evidence type="ECO:0000256" key="1">
    <source>
        <dbReference type="ARBA" id="ARBA00006974"/>
    </source>
</evidence>
<gene>
    <name evidence="2" type="ORF">AAHA92_03556</name>
</gene>
<dbReference type="InterPro" id="IPR003676">
    <property type="entry name" value="SAUR_fam"/>
</dbReference>
<evidence type="ECO:0000313" key="3">
    <source>
        <dbReference type="Proteomes" id="UP001567538"/>
    </source>
</evidence>
<protein>
    <submittedName>
        <fullName evidence="2">Uncharacterized protein</fullName>
    </submittedName>
</protein>
<proteinExistence type="inferred from homology"/>
<sequence>MPSAMKKFKKKMMKPIKRLKKIFNRWKSKRSSTIYYSSDSSSSSSWDSVGTISAHSLLGINVGPERRNMNIPDRYLALPVFEALIEQGKEMFGYSPPQDFTLPCESILVSNIVTLLDRDEERFRDYRLDDFIEYCFESPNWPHV</sequence>
<keyword evidence="3" id="KW-1185">Reference proteome</keyword>
<accession>A0ABD1IHH8</accession>
<evidence type="ECO:0000313" key="2">
    <source>
        <dbReference type="EMBL" id="KAL1568155.1"/>
    </source>
</evidence>